<dbReference type="Pfam" id="PF00171">
    <property type="entry name" value="Aldedh"/>
    <property type="match status" value="1"/>
</dbReference>
<feature type="domain" description="Aldehyde dehydrogenase" evidence="3">
    <location>
        <begin position="1"/>
        <end position="147"/>
    </location>
</feature>
<dbReference type="InterPro" id="IPR016162">
    <property type="entry name" value="Ald_DH_N"/>
</dbReference>
<dbReference type="PANTHER" id="PTHR42804:SF1">
    <property type="entry name" value="ALDEHYDE DEHYDROGENASE-RELATED"/>
    <property type="match status" value="1"/>
</dbReference>
<name>A0ABX1JYK9_9MICC</name>
<sequence>IARLVTREMGMPLAQSEFHNAAGPAALLRYYAGIARGFEPEERRAPFAFDGVAVVRRNPVGVVAAIVPWNFPMMLLATKLGPALAAGCTVVVKPAEENALSGSLLGEILAAARVPAGVVDVAAGGPGFAGALVRHPHVDKVAFTGST</sequence>
<proteinExistence type="inferred from homology"/>
<evidence type="ECO:0000256" key="2">
    <source>
        <dbReference type="ARBA" id="ARBA00023002"/>
    </source>
</evidence>
<dbReference type="EMBL" id="JAAZSR010000778">
    <property type="protein sequence ID" value="NKX52832.1"/>
    <property type="molecule type" value="Genomic_DNA"/>
</dbReference>
<feature type="non-terminal residue" evidence="4">
    <location>
        <position position="1"/>
    </location>
</feature>
<reference evidence="4 5" key="1">
    <citation type="submission" date="2020-04" db="EMBL/GenBank/DDBJ databases">
        <authorList>
            <person name="Liu S."/>
        </authorList>
    </citation>
    <scope>NUCLEOTIDE SEQUENCE [LARGE SCALE GENOMIC DNA]</scope>
    <source>
        <strain evidence="4 5">CGMCC 1.15091</strain>
    </source>
</reference>
<protein>
    <submittedName>
        <fullName evidence="4">Aldehyde dehydrogenase family protein</fullName>
    </submittedName>
</protein>
<evidence type="ECO:0000313" key="4">
    <source>
        <dbReference type="EMBL" id="NKX52832.1"/>
    </source>
</evidence>
<dbReference type="PANTHER" id="PTHR42804">
    <property type="entry name" value="ALDEHYDE DEHYDROGENASE"/>
    <property type="match status" value="1"/>
</dbReference>
<evidence type="ECO:0000259" key="3">
    <source>
        <dbReference type="Pfam" id="PF00171"/>
    </source>
</evidence>
<gene>
    <name evidence="4" type="ORF">HER39_20095</name>
</gene>
<comment type="caution">
    <text evidence="4">The sequence shown here is derived from an EMBL/GenBank/DDBJ whole genome shotgun (WGS) entry which is preliminary data.</text>
</comment>
<dbReference type="InterPro" id="IPR015590">
    <property type="entry name" value="Aldehyde_DH_dom"/>
</dbReference>
<evidence type="ECO:0000313" key="5">
    <source>
        <dbReference type="Proteomes" id="UP000523795"/>
    </source>
</evidence>
<feature type="non-terminal residue" evidence="4">
    <location>
        <position position="147"/>
    </location>
</feature>
<accession>A0ABX1JYK9</accession>
<dbReference type="Proteomes" id="UP000523795">
    <property type="component" value="Unassembled WGS sequence"/>
</dbReference>
<dbReference type="Gene3D" id="3.40.605.10">
    <property type="entry name" value="Aldehyde Dehydrogenase, Chain A, domain 1"/>
    <property type="match status" value="1"/>
</dbReference>
<evidence type="ECO:0000256" key="1">
    <source>
        <dbReference type="ARBA" id="ARBA00009986"/>
    </source>
</evidence>
<organism evidence="4 5">
    <name type="scientific">Arthrobacter deserti</name>
    <dbReference type="NCBI Taxonomy" id="1742687"/>
    <lineage>
        <taxon>Bacteria</taxon>
        <taxon>Bacillati</taxon>
        <taxon>Actinomycetota</taxon>
        <taxon>Actinomycetes</taxon>
        <taxon>Micrococcales</taxon>
        <taxon>Micrococcaceae</taxon>
        <taxon>Arthrobacter</taxon>
    </lineage>
</organism>
<keyword evidence="2" id="KW-0560">Oxidoreductase</keyword>
<keyword evidence="5" id="KW-1185">Reference proteome</keyword>
<comment type="similarity">
    <text evidence="1">Belongs to the aldehyde dehydrogenase family.</text>
</comment>
<dbReference type="SUPFAM" id="SSF53720">
    <property type="entry name" value="ALDH-like"/>
    <property type="match status" value="1"/>
</dbReference>
<dbReference type="InterPro" id="IPR016161">
    <property type="entry name" value="Ald_DH/histidinol_DH"/>
</dbReference>